<keyword evidence="2" id="KW-1185">Reference proteome</keyword>
<dbReference type="AlphaFoldDB" id="A0A0F6SEY8"/>
<accession>A0A0F6SEY8</accession>
<sequence length="166" mass="18138">MIELAPGPDGRVELIAGWTTVRSERRELRAPFDAFGDWTHVALTIQRTAGVLRTLLYVNFTVVAMADFPDDIGDAFNIEPLLIGRFDGDLDEIRIWNTVRSAAALQAAAFTRLSTGTATLAAYWPLEEAPAGQIALDRSLRGNDAILGQITTTDPRDPTWILDGAL</sequence>
<evidence type="ECO:0000313" key="2">
    <source>
        <dbReference type="Proteomes" id="UP000034883"/>
    </source>
</evidence>
<dbReference type="STRING" id="927083.DB32_003168"/>
<reference evidence="1 2" key="1">
    <citation type="submission" date="2015-03" db="EMBL/GenBank/DDBJ databases">
        <title>Genome assembly of Sandaracinus amylolyticus DSM 53668.</title>
        <authorList>
            <person name="Sharma G."/>
            <person name="Subramanian S."/>
        </authorList>
    </citation>
    <scope>NUCLEOTIDE SEQUENCE [LARGE SCALE GENOMIC DNA]</scope>
    <source>
        <strain evidence="1 2">DSM 53668</strain>
    </source>
</reference>
<evidence type="ECO:0000313" key="1">
    <source>
        <dbReference type="EMBL" id="AKF06019.1"/>
    </source>
</evidence>
<dbReference type="Pfam" id="PF13385">
    <property type="entry name" value="Laminin_G_3"/>
    <property type="match status" value="1"/>
</dbReference>
<dbReference type="EMBL" id="CP011125">
    <property type="protein sequence ID" value="AKF06019.1"/>
    <property type="molecule type" value="Genomic_DNA"/>
</dbReference>
<organism evidence="1 2">
    <name type="scientific">Sandaracinus amylolyticus</name>
    <dbReference type="NCBI Taxonomy" id="927083"/>
    <lineage>
        <taxon>Bacteria</taxon>
        <taxon>Pseudomonadati</taxon>
        <taxon>Myxococcota</taxon>
        <taxon>Polyangia</taxon>
        <taxon>Polyangiales</taxon>
        <taxon>Sandaracinaceae</taxon>
        <taxon>Sandaracinus</taxon>
    </lineage>
</organism>
<name>A0A0F6SEY8_9BACT</name>
<protein>
    <recommendedName>
        <fullName evidence="3">LamG domain-containing protein</fullName>
    </recommendedName>
</protein>
<proteinExistence type="predicted"/>
<dbReference type="SUPFAM" id="SSF49899">
    <property type="entry name" value="Concanavalin A-like lectins/glucanases"/>
    <property type="match status" value="1"/>
</dbReference>
<evidence type="ECO:0008006" key="3">
    <source>
        <dbReference type="Google" id="ProtNLM"/>
    </source>
</evidence>
<dbReference type="Gene3D" id="2.60.120.200">
    <property type="match status" value="1"/>
</dbReference>
<dbReference type="KEGG" id="samy:DB32_003168"/>
<gene>
    <name evidence="1" type="ORF">DB32_003168</name>
</gene>
<dbReference type="Proteomes" id="UP000034883">
    <property type="component" value="Chromosome"/>
</dbReference>
<dbReference type="InterPro" id="IPR013320">
    <property type="entry name" value="ConA-like_dom_sf"/>
</dbReference>